<dbReference type="GO" id="GO:0051445">
    <property type="term" value="P:regulation of meiotic cell cycle"/>
    <property type="evidence" value="ECO:0007669"/>
    <property type="project" value="TreeGrafter"/>
</dbReference>
<dbReference type="GO" id="GO:0000307">
    <property type="term" value="C:cyclin-dependent protein kinase holoenzyme complex"/>
    <property type="evidence" value="ECO:0007669"/>
    <property type="project" value="TreeGrafter"/>
</dbReference>
<comment type="similarity">
    <text evidence="1">Belongs to the protein kinase superfamily. CMGC Ser/Thr protein kinase family. CDC2/CDKX subfamily.</text>
</comment>
<evidence type="ECO:0000256" key="1">
    <source>
        <dbReference type="ARBA" id="ARBA00006485"/>
    </source>
</evidence>
<comment type="catalytic activity">
    <reaction evidence="13">
        <text>L-seryl-[protein] + ATP = O-phospho-L-seryl-[protein] + ADP + H(+)</text>
        <dbReference type="Rhea" id="RHEA:17989"/>
        <dbReference type="Rhea" id="RHEA-COMP:9863"/>
        <dbReference type="Rhea" id="RHEA-COMP:11604"/>
        <dbReference type="ChEBI" id="CHEBI:15378"/>
        <dbReference type="ChEBI" id="CHEBI:29999"/>
        <dbReference type="ChEBI" id="CHEBI:30616"/>
        <dbReference type="ChEBI" id="CHEBI:83421"/>
        <dbReference type="ChEBI" id="CHEBI:456216"/>
        <dbReference type="EC" id="2.7.11.22"/>
    </reaction>
</comment>
<keyword evidence="8" id="KW-0498">Mitosis</keyword>
<comment type="catalytic activity">
    <reaction evidence="12">
        <text>L-threonyl-[protein] + ATP = O-phospho-L-threonyl-[protein] + ADP + H(+)</text>
        <dbReference type="Rhea" id="RHEA:46608"/>
        <dbReference type="Rhea" id="RHEA-COMP:11060"/>
        <dbReference type="Rhea" id="RHEA-COMP:11605"/>
        <dbReference type="ChEBI" id="CHEBI:15378"/>
        <dbReference type="ChEBI" id="CHEBI:30013"/>
        <dbReference type="ChEBI" id="CHEBI:30616"/>
        <dbReference type="ChEBI" id="CHEBI:61977"/>
        <dbReference type="ChEBI" id="CHEBI:456216"/>
        <dbReference type="EC" id="2.7.11.22"/>
    </reaction>
</comment>
<proteinExistence type="inferred from homology"/>
<evidence type="ECO:0000256" key="2">
    <source>
        <dbReference type="ARBA" id="ARBA00012425"/>
    </source>
</evidence>
<dbReference type="GO" id="GO:0005524">
    <property type="term" value="F:ATP binding"/>
    <property type="evidence" value="ECO:0007669"/>
    <property type="project" value="UniProtKB-KW"/>
</dbReference>
<keyword evidence="9" id="KW-0418">Kinase</keyword>
<organism evidence="15 16">
    <name type="scientific">Anisodus tanguticus</name>
    <dbReference type="NCBI Taxonomy" id="243964"/>
    <lineage>
        <taxon>Eukaryota</taxon>
        <taxon>Viridiplantae</taxon>
        <taxon>Streptophyta</taxon>
        <taxon>Embryophyta</taxon>
        <taxon>Tracheophyta</taxon>
        <taxon>Spermatophyta</taxon>
        <taxon>Magnoliopsida</taxon>
        <taxon>eudicotyledons</taxon>
        <taxon>Gunneridae</taxon>
        <taxon>Pentapetalae</taxon>
        <taxon>asterids</taxon>
        <taxon>lamiids</taxon>
        <taxon>Solanales</taxon>
        <taxon>Solanaceae</taxon>
        <taxon>Solanoideae</taxon>
        <taxon>Hyoscyameae</taxon>
        <taxon>Anisodus</taxon>
    </lineage>
</organism>
<dbReference type="InterPro" id="IPR050108">
    <property type="entry name" value="CDK"/>
</dbReference>
<feature type="domain" description="Protein kinase" evidence="14">
    <location>
        <begin position="66"/>
        <end position="401"/>
    </location>
</feature>
<evidence type="ECO:0000313" key="15">
    <source>
        <dbReference type="EMBL" id="KAK4341169.1"/>
    </source>
</evidence>
<dbReference type="AlphaFoldDB" id="A0AAE1UXT6"/>
<evidence type="ECO:0000256" key="11">
    <source>
        <dbReference type="ARBA" id="ARBA00023306"/>
    </source>
</evidence>
<dbReference type="SUPFAM" id="SSF56112">
    <property type="entry name" value="Protein kinase-like (PK-like)"/>
    <property type="match status" value="1"/>
</dbReference>
<dbReference type="InterPro" id="IPR011009">
    <property type="entry name" value="Kinase-like_dom_sf"/>
</dbReference>
<dbReference type="InterPro" id="IPR000719">
    <property type="entry name" value="Prot_kinase_dom"/>
</dbReference>
<evidence type="ECO:0000256" key="9">
    <source>
        <dbReference type="ARBA" id="ARBA00022777"/>
    </source>
</evidence>
<evidence type="ECO:0000256" key="12">
    <source>
        <dbReference type="ARBA" id="ARBA00047811"/>
    </source>
</evidence>
<dbReference type="Gene3D" id="1.10.510.10">
    <property type="entry name" value="Transferase(Phosphotransferase) domain 1"/>
    <property type="match status" value="1"/>
</dbReference>
<keyword evidence="4" id="KW-0597">Phosphoprotein</keyword>
<name>A0AAE1UXT6_9SOLA</name>
<reference evidence="15" key="1">
    <citation type="submission" date="2023-12" db="EMBL/GenBank/DDBJ databases">
        <title>Genome assembly of Anisodus tanguticus.</title>
        <authorList>
            <person name="Wang Y.-J."/>
        </authorList>
    </citation>
    <scope>NUCLEOTIDE SEQUENCE</scope>
    <source>
        <strain evidence="15">KB-2021</strain>
        <tissue evidence="15">Leaf</tissue>
    </source>
</reference>
<keyword evidence="7" id="KW-0547">Nucleotide-binding</keyword>
<evidence type="ECO:0000256" key="8">
    <source>
        <dbReference type="ARBA" id="ARBA00022776"/>
    </source>
</evidence>
<evidence type="ECO:0000256" key="4">
    <source>
        <dbReference type="ARBA" id="ARBA00022553"/>
    </source>
</evidence>
<dbReference type="GO" id="GO:0005634">
    <property type="term" value="C:nucleus"/>
    <property type="evidence" value="ECO:0007669"/>
    <property type="project" value="TreeGrafter"/>
</dbReference>
<dbReference type="GO" id="GO:0004693">
    <property type="term" value="F:cyclin-dependent protein serine/threonine kinase activity"/>
    <property type="evidence" value="ECO:0007669"/>
    <property type="project" value="UniProtKB-EC"/>
</dbReference>
<dbReference type="GO" id="GO:0007165">
    <property type="term" value="P:signal transduction"/>
    <property type="evidence" value="ECO:0007669"/>
    <property type="project" value="TreeGrafter"/>
</dbReference>
<evidence type="ECO:0000256" key="10">
    <source>
        <dbReference type="ARBA" id="ARBA00022840"/>
    </source>
</evidence>
<dbReference type="GO" id="GO:0010389">
    <property type="term" value="P:regulation of G2/M transition of mitotic cell cycle"/>
    <property type="evidence" value="ECO:0007669"/>
    <property type="project" value="TreeGrafter"/>
</dbReference>
<evidence type="ECO:0000313" key="16">
    <source>
        <dbReference type="Proteomes" id="UP001291623"/>
    </source>
</evidence>
<keyword evidence="3" id="KW-0723">Serine/threonine-protein kinase</keyword>
<dbReference type="EC" id="2.7.11.22" evidence="2"/>
<keyword evidence="5" id="KW-0132">Cell division</keyword>
<dbReference type="GO" id="GO:0005737">
    <property type="term" value="C:cytoplasm"/>
    <property type="evidence" value="ECO:0007669"/>
    <property type="project" value="TreeGrafter"/>
</dbReference>
<dbReference type="EMBL" id="JAVYJV010000022">
    <property type="protein sequence ID" value="KAK4341169.1"/>
    <property type="molecule type" value="Genomic_DNA"/>
</dbReference>
<keyword evidence="10" id="KW-0067">ATP-binding</keyword>
<dbReference type="PANTHER" id="PTHR24056">
    <property type="entry name" value="CELL DIVISION PROTEIN KINASE"/>
    <property type="match status" value="1"/>
</dbReference>
<keyword evidence="16" id="KW-1185">Reference proteome</keyword>
<gene>
    <name evidence="15" type="ORF">RND71_039670</name>
</gene>
<dbReference type="GO" id="GO:0051301">
    <property type="term" value="P:cell division"/>
    <property type="evidence" value="ECO:0007669"/>
    <property type="project" value="UniProtKB-KW"/>
</dbReference>
<dbReference type="PROSITE" id="PS50011">
    <property type="entry name" value="PROTEIN_KINASE_DOM"/>
    <property type="match status" value="1"/>
</dbReference>
<protein>
    <recommendedName>
        <fullName evidence="2">cyclin-dependent kinase</fullName>
        <ecNumber evidence="2">2.7.11.22</ecNumber>
    </recommendedName>
</protein>
<keyword evidence="11" id="KW-0131">Cell cycle</keyword>
<comment type="caution">
    <text evidence="15">The sequence shown here is derived from an EMBL/GenBank/DDBJ whole genome shotgun (WGS) entry which is preliminary data.</text>
</comment>
<dbReference type="GO" id="GO:0000082">
    <property type="term" value="P:G1/S transition of mitotic cell cycle"/>
    <property type="evidence" value="ECO:0007669"/>
    <property type="project" value="TreeGrafter"/>
</dbReference>
<evidence type="ECO:0000259" key="14">
    <source>
        <dbReference type="PROSITE" id="PS50011"/>
    </source>
</evidence>
<dbReference type="GO" id="GO:0010468">
    <property type="term" value="P:regulation of gene expression"/>
    <property type="evidence" value="ECO:0007669"/>
    <property type="project" value="TreeGrafter"/>
</dbReference>
<evidence type="ECO:0000256" key="5">
    <source>
        <dbReference type="ARBA" id="ARBA00022618"/>
    </source>
</evidence>
<sequence length="418" mass="48241">MLLGYSNGNYLFLSVDLTEKNNEWNEGVIFEDSDEESQLVRKCARNFTCIISHVLHVGGHESLKLFDELLELSSTRVPCLFTGFINILTADSSDGSEKQNNESIIVFDPEGTIFDMFDVDYMKPIKSRFSLLHVGSQLRLLSSDTRKVLGLMFLLNRLFGGATIAVVFQKEDRKYQFTVFIERNELLVLLLLHWNIYIVLLIRTSPLRIVKLYRRVIDIHVNENVLHFLSDTFRYVEIIQRCEVSIPSWIRRVLDRDVKPQNLLIDPHTNVLKLADFELDKTSGIPVRTFTHEVVTLWYKTPELMHGSRNYSTPVDVWSAGCIFAEMINQRPLFTGDSEIDEPFMIFRVVGTLSEDTWPGITSLPDYKSAFLKRLSKNLATTGPNLDTVGLDLLGLWIALFEELIQLQFGYWHWYVDV</sequence>
<dbReference type="GO" id="GO:0030332">
    <property type="term" value="F:cyclin binding"/>
    <property type="evidence" value="ECO:0007669"/>
    <property type="project" value="TreeGrafter"/>
</dbReference>
<evidence type="ECO:0000256" key="3">
    <source>
        <dbReference type="ARBA" id="ARBA00022527"/>
    </source>
</evidence>
<dbReference type="PANTHER" id="PTHR24056:SF548">
    <property type="entry name" value="CYCLIN-DEPENDENT KINASE A-1"/>
    <property type="match status" value="1"/>
</dbReference>
<evidence type="ECO:0000256" key="7">
    <source>
        <dbReference type="ARBA" id="ARBA00022741"/>
    </source>
</evidence>
<keyword evidence="6" id="KW-0808">Transferase</keyword>
<accession>A0AAE1UXT6</accession>
<dbReference type="Proteomes" id="UP001291623">
    <property type="component" value="Unassembled WGS sequence"/>
</dbReference>
<dbReference type="Pfam" id="PF00069">
    <property type="entry name" value="Pkinase"/>
    <property type="match status" value="1"/>
</dbReference>
<evidence type="ECO:0000256" key="6">
    <source>
        <dbReference type="ARBA" id="ARBA00022679"/>
    </source>
</evidence>
<evidence type="ECO:0000256" key="13">
    <source>
        <dbReference type="ARBA" id="ARBA00048367"/>
    </source>
</evidence>
<dbReference type="SMART" id="SM00220">
    <property type="entry name" value="S_TKc"/>
    <property type="match status" value="1"/>
</dbReference>